<proteinExistence type="predicted"/>
<keyword evidence="1" id="KW-0812">Transmembrane</keyword>
<evidence type="ECO:0000313" key="3">
    <source>
        <dbReference type="Proteomes" id="UP001279734"/>
    </source>
</evidence>
<feature type="transmembrane region" description="Helical" evidence="1">
    <location>
        <begin position="16"/>
        <end position="38"/>
    </location>
</feature>
<dbReference type="AlphaFoldDB" id="A0AAD3RWP3"/>
<keyword evidence="3" id="KW-1185">Reference proteome</keyword>
<sequence>MLKNVAAGFLEAAAGWWAAIAYAHNWFGLLLSSLLQWIAAAPSLSAVRNFFGDDAIAALILVDLFWLVDGAGAVPVGGCV</sequence>
<gene>
    <name evidence="2" type="ORF">Nepgr_001063</name>
</gene>
<name>A0AAD3RWP3_NEPGR</name>
<evidence type="ECO:0000313" key="2">
    <source>
        <dbReference type="EMBL" id="GMG99223.1"/>
    </source>
</evidence>
<keyword evidence="1" id="KW-1133">Transmembrane helix</keyword>
<comment type="caution">
    <text evidence="2">The sequence shown here is derived from an EMBL/GenBank/DDBJ whole genome shotgun (WGS) entry which is preliminary data.</text>
</comment>
<reference evidence="2" key="1">
    <citation type="submission" date="2023-05" db="EMBL/GenBank/DDBJ databases">
        <title>Nepenthes gracilis genome sequencing.</title>
        <authorList>
            <person name="Fukushima K."/>
        </authorList>
    </citation>
    <scope>NUCLEOTIDE SEQUENCE</scope>
    <source>
        <strain evidence="2">SING2019-196</strain>
    </source>
</reference>
<organism evidence="2 3">
    <name type="scientific">Nepenthes gracilis</name>
    <name type="common">Slender pitcher plant</name>
    <dbReference type="NCBI Taxonomy" id="150966"/>
    <lineage>
        <taxon>Eukaryota</taxon>
        <taxon>Viridiplantae</taxon>
        <taxon>Streptophyta</taxon>
        <taxon>Embryophyta</taxon>
        <taxon>Tracheophyta</taxon>
        <taxon>Spermatophyta</taxon>
        <taxon>Magnoliopsida</taxon>
        <taxon>eudicotyledons</taxon>
        <taxon>Gunneridae</taxon>
        <taxon>Pentapetalae</taxon>
        <taxon>Caryophyllales</taxon>
        <taxon>Nepenthaceae</taxon>
        <taxon>Nepenthes</taxon>
    </lineage>
</organism>
<accession>A0AAD3RWP3</accession>
<dbReference type="Proteomes" id="UP001279734">
    <property type="component" value="Unassembled WGS sequence"/>
</dbReference>
<evidence type="ECO:0000256" key="1">
    <source>
        <dbReference type="SAM" id="Phobius"/>
    </source>
</evidence>
<feature type="transmembrane region" description="Helical" evidence="1">
    <location>
        <begin position="50"/>
        <end position="68"/>
    </location>
</feature>
<protein>
    <submittedName>
        <fullName evidence="2">Uncharacterized protein</fullName>
    </submittedName>
</protein>
<keyword evidence="1" id="KW-0472">Membrane</keyword>
<dbReference type="EMBL" id="BSYO01000001">
    <property type="protein sequence ID" value="GMG99223.1"/>
    <property type="molecule type" value="Genomic_DNA"/>
</dbReference>